<name>A0A0E3H0Y3_KLEPN</name>
<dbReference type="InterPro" id="IPR041304">
    <property type="entry name" value="AbiTii"/>
</dbReference>
<geneLocation type="plasmid" evidence="2">
    <name>pHS08204</name>
</geneLocation>
<protein>
    <submittedName>
        <fullName evidence="2">AbiTii</fullName>
    </submittedName>
</protein>
<feature type="domain" description="AbiTii" evidence="1">
    <location>
        <begin position="9"/>
        <end position="186"/>
    </location>
</feature>
<dbReference type="RefSeq" id="WP_151085601.1">
    <property type="nucleotide sequence ID" value="NZ_KP125893.1"/>
</dbReference>
<gene>
    <name evidence="2" type="primary">abiTii</name>
</gene>
<evidence type="ECO:0000313" key="2">
    <source>
        <dbReference type="EMBL" id="AKA86872.1"/>
    </source>
</evidence>
<evidence type="ECO:0000259" key="1">
    <source>
        <dbReference type="Pfam" id="PF18864"/>
    </source>
</evidence>
<dbReference type="Pfam" id="PF18864">
    <property type="entry name" value="AbiTii"/>
    <property type="match status" value="1"/>
</dbReference>
<organism evidence="2">
    <name type="scientific">Klebsiella pneumoniae subsp. pneumoniae</name>
    <dbReference type="NCBI Taxonomy" id="72407"/>
    <lineage>
        <taxon>Bacteria</taxon>
        <taxon>Pseudomonadati</taxon>
        <taxon>Pseudomonadota</taxon>
        <taxon>Gammaproteobacteria</taxon>
        <taxon>Enterobacterales</taxon>
        <taxon>Enterobacteriaceae</taxon>
        <taxon>Klebsiella/Raoultella group</taxon>
        <taxon>Klebsiella</taxon>
        <taxon>Klebsiella pneumoniae complex</taxon>
    </lineage>
</organism>
<accession>A0A0E3H0Y3</accession>
<proteinExistence type="predicted"/>
<keyword evidence="2" id="KW-0614">Plasmid</keyword>
<reference evidence="2" key="1">
    <citation type="submission" date="2014-11" db="EMBL/GenBank/DDBJ databases">
        <title>Molecular Dissection of F12 Plasmids Harboring blaKPC-2 From Clinicl Klebsiella pneumonia.</title>
        <authorList>
            <person name="Jiang X."/>
            <person name="Zhang Y."/>
            <person name="Shen P."/>
            <person name="Tang Y."/>
            <person name="Liang W."/>
            <person name="Li G."/>
        </authorList>
    </citation>
    <scope>NUCLEOTIDE SEQUENCE</scope>
    <source>
        <strain evidence="2">HS08204</strain>
        <plasmid evidence="2">pHS08204</plasmid>
    </source>
</reference>
<sequence>MSEPMVIRFQAMAMNSETPIASLLRMAKAIAVKLDLKDVDEWMTHELNGYPIDAFIPDYRKIRCELKAIHPHHGLIQAPVPNWQQEKKLTTVFVREAAGALEAGAADKATLSFRLPTEYAHRLQANQPEFLRFDLVRITGYHTMLNIVDQVRNRLHEWSLELEQQGILGEHLQFSQREKERAPMTTNNFNFNGNVSNAGVIGADNHAFTQQNTLHITAGDFGALKARLESLGFATQDVQELKTVLDSEPAPKEPGRVLPKVYAWIGKAGERLLDAGLDKAAPLAIEAITKYLGP</sequence>
<dbReference type="AlphaFoldDB" id="A0A0E3H0Y3"/>
<dbReference type="EMBL" id="KP125893">
    <property type="protein sequence ID" value="AKA86872.1"/>
    <property type="molecule type" value="Genomic_DNA"/>
</dbReference>